<gene>
    <name evidence="3" type="ORF">DI533_03670</name>
</gene>
<accession>A0A2W5S9T0</accession>
<dbReference type="Proteomes" id="UP000248975">
    <property type="component" value="Unassembled WGS sequence"/>
</dbReference>
<keyword evidence="1" id="KW-0812">Transmembrane</keyword>
<dbReference type="InterPro" id="IPR024402">
    <property type="entry name" value="DUF2726"/>
</dbReference>
<organism evidence="3 4">
    <name type="scientific">Cereibacter sphaeroides</name>
    <name type="common">Rhodobacter sphaeroides</name>
    <dbReference type="NCBI Taxonomy" id="1063"/>
    <lineage>
        <taxon>Bacteria</taxon>
        <taxon>Pseudomonadati</taxon>
        <taxon>Pseudomonadota</taxon>
        <taxon>Alphaproteobacteria</taxon>
        <taxon>Rhodobacterales</taxon>
        <taxon>Paracoccaceae</taxon>
        <taxon>Cereibacter</taxon>
    </lineage>
</organism>
<reference evidence="3 4" key="1">
    <citation type="submission" date="2017-08" db="EMBL/GenBank/DDBJ databases">
        <title>Infants hospitalized years apart are colonized by the same room-sourced microbial strains.</title>
        <authorList>
            <person name="Brooks B."/>
            <person name="Olm M.R."/>
            <person name="Firek B.A."/>
            <person name="Baker R."/>
            <person name="Thomas B.C."/>
            <person name="Morowitz M.J."/>
            <person name="Banfield J.F."/>
        </authorList>
    </citation>
    <scope>NUCLEOTIDE SEQUENCE [LARGE SCALE GENOMIC DNA]</scope>
    <source>
        <strain evidence="3">S2_003_000_R2_11</strain>
    </source>
</reference>
<evidence type="ECO:0000256" key="1">
    <source>
        <dbReference type="SAM" id="Phobius"/>
    </source>
</evidence>
<proteinExistence type="predicted"/>
<keyword evidence="1" id="KW-1133">Transmembrane helix</keyword>
<keyword evidence="1" id="KW-0472">Membrane</keyword>
<dbReference type="Pfam" id="PF10881">
    <property type="entry name" value="DUF2726"/>
    <property type="match status" value="1"/>
</dbReference>
<feature type="domain" description="DUF2726" evidence="2">
    <location>
        <begin position="93"/>
        <end position="215"/>
    </location>
</feature>
<name>A0A2W5S9T0_CERSP</name>
<evidence type="ECO:0000313" key="3">
    <source>
        <dbReference type="EMBL" id="PZQ99758.1"/>
    </source>
</evidence>
<dbReference type="EMBL" id="QFQS01000001">
    <property type="protein sequence ID" value="PZQ99758.1"/>
    <property type="molecule type" value="Genomic_DNA"/>
</dbReference>
<evidence type="ECO:0000259" key="2">
    <source>
        <dbReference type="Pfam" id="PF10881"/>
    </source>
</evidence>
<dbReference type="Gene3D" id="3.40.960.10">
    <property type="entry name" value="VSR Endonuclease"/>
    <property type="match status" value="1"/>
</dbReference>
<feature type="transmembrane region" description="Helical" evidence="1">
    <location>
        <begin position="18"/>
        <end position="37"/>
    </location>
</feature>
<protein>
    <recommendedName>
        <fullName evidence="2">DUF2726 domain-containing protein</fullName>
    </recommendedName>
</protein>
<evidence type="ECO:0000313" key="4">
    <source>
        <dbReference type="Proteomes" id="UP000248975"/>
    </source>
</evidence>
<dbReference type="AlphaFoldDB" id="A0A2W5S9T0"/>
<sequence>MAIETTHFQTATPTSGDTVVLVFLVVAALIAIILFSTSKQTRRRRSIAGQTSYRPNAWRPVVLDNSRQSPPPSMADPRDQMIAISTIGFETVPLLNREEARLLPVLEKAVRIHGNGHRVMAQTCLGELIRPKEEKVATGSRSAAYASINSKRLDFAIINRFGHLVLAIEYQGTGHHQGGKTFMRDAVKREAIRKAGVPLLEVSPDFMAEEIAHQIRGILLPASSQPEREPPRAPS</sequence>
<comment type="caution">
    <text evidence="3">The sequence shown here is derived from an EMBL/GenBank/DDBJ whole genome shotgun (WGS) entry which is preliminary data.</text>
</comment>